<dbReference type="EMBL" id="GL377311">
    <property type="protein sequence ID" value="EFI93278.1"/>
    <property type="molecule type" value="Genomic_DNA"/>
</dbReference>
<dbReference type="AlphaFoldDB" id="D8QGD0"/>
<reference evidence="3 4" key="1">
    <citation type="journal article" date="2010" name="Nat. Biotechnol.">
        <title>Genome sequence of the model mushroom Schizophyllum commune.</title>
        <authorList>
            <person name="Ohm R.A."/>
            <person name="de Jong J.F."/>
            <person name="Lugones L.G."/>
            <person name="Aerts A."/>
            <person name="Kothe E."/>
            <person name="Stajich J.E."/>
            <person name="de Vries R.P."/>
            <person name="Record E."/>
            <person name="Levasseur A."/>
            <person name="Baker S.E."/>
            <person name="Bartholomew K.A."/>
            <person name="Coutinho P.M."/>
            <person name="Erdmann S."/>
            <person name="Fowler T.J."/>
            <person name="Gathman A.C."/>
            <person name="Lombard V."/>
            <person name="Henrissat B."/>
            <person name="Knabe N."/>
            <person name="Kuees U."/>
            <person name="Lilly W.W."/>
            <person name="Lindquist E."/>
            <person name="Lucas S."/>
            <person name="Magnuson J.K."/>
            <person name="Piumi F."/>
            <person name="Raudaskoski M."/>
            <person name="Salamov A."/>
            <person name="Schmutz J."/>
            <person name="Schwarze F.W.M.R."/>
            <person name="vanKuyk P.A."/>
            <person name="Horton J.S."/>
            <person name="Grigoriev I.V."/>
            <person name="Woesten H.A.B."/>
        </authorList>
    </citation>
    <scope>NUCLEOTIDE SEQUENCE [LARGE SCALE GENOMIC DNA]</scope>
    <source>
        <strain evidence="4">H4-8 / FGSC 9210</strain>
    </source>
</reference>
<sequence>MYARPPPVTDTPVTDTPAAGYLYSPPDVERRPVAASVDVSTTAAAAADRRRAHRRQSLPILVNLASAASFRRSLLTATLLPALVPTLALAALALVPALDVLISVAPTLALAFAVVPALSFSLAAAPFRALALLHAAAYSDQQMHESFGLLAPVLGRLPRRVRPCSSSGRRGRPRRTTSVGFAANAALYSSVASQGTGFGMTGGSKTRSLLLTIMATDWVVRYELAVADLRMHLDDVARHRRMIESVGQDQDVIARVRALDRRLYDTVTTYPEARARVLIGTVVLTFTQRLPGDLFQQFSTRRASTPFASETHTSPTPPVSRALTPTPASDRAHTPEHVRTPTPAPTRTHTPSPSPTRTPSPSPPPVAPRRPRPSANTAEQDIHALLEANLWQTPLSSAQIAQLATLSSTQMRRRRIALANAVRGIAPDITADSWKEAFAGSADSDDLFAIQQEFLIGHQSISALALQHNGIYNYRQFTGEFALANKVLLKLFDVTLARRWYASSTHDSQFATRFYRQLWAETEEGRAALASGPAEQCSKDRKKDINKFAHAQQVHVTARNRLLRLFARFGPIVLLDPCWEYDILLSTSNGPKAMNTALAYYDAFANETSIGTRQKLYLRAEEAVIALTAAFWHRPDYTDIVRGQLWELRVHAAVAFT</sequence>
<dbReference type="Proteomes" id="UP000007431">
    <property type="component" value="Unassembled WGS sequence"/>
</dbReference>
<dbReference type="HOGENOM" id="CLU_417461_0_0_1"/>
<feature type="transmembrane region" description="Helical" evidence="2">
    <location>
        <begin position="101"/>
        <end position="125"/>
    </location>
</feature>
<evidence type="ECO:0000313" key="4">
    <source>
        <dbReference type="Proteomes" id="UP000007431"/>
    </source>
</evidence>
<feature type="compositionally biased region" description="Basic and acidic residues" evidence="1">
    <location>
        <begin position="330"/>
        <end position="339"/>
    </location>
</feature>
<proteinExistence type="predicted"/>
<keyword evidence="4" id="KW-1185">Reference proteome</keyword>
<dbReference type="VEuPathDB" id="FungiDB:SCHCODRAFT_02680879"/>
<evidence type="ECO:0000313" key="3">
    <source>
        <dbReference type="EMBL" id="EFI93278.1"/>
    </source>
</evidence>
<evidence type="ECO:0000256" key="2">
    <source>
        <dbReference type="SAM" id="Phobius"/>
    </source>
</evidence>
<gene>
    <name evidence="3" type="ORF">SCHCODRAFT_112917</name>
</gene>
<dbReference type="InParanoid" id="D8QGD0"/>
<organism evidence="4">
    <name type="scientific">Schizophyllum commune (strain H4-8 / FGSC 9210)</name>
    <name type="common">Split gill fungus</name>
    <dbReference type="NCBI Taxonomy" id="578458"/>
    <lineage>
        <taxon>Eukaryota</taxon>
        <taxon>Fungi</taxon>
        <taxon>Dikarya</taxon>
        <taxon>Basidiomycota</taxon>
        <taxon>Agaricomycotina</taxon>
        <taxon>Agaricomycetes</taxon>
        <taxon>Agaricomycetidae</taxon>
        <taxon>Agaricales</taxon>
        <taxon>Schizophyllaceae</taxon>
        <taxon>Schizophyllum</taxon>
    </lineage>
</organism>
<feature type="non-terminal residue" evidence="3">
    <location>
        <position position="657"/>
    </location>
</feature>
<accession>D8QGD0</accession>
<feature type="region of interest" description="Disordered" evidence="1">
    <location>
        <begin position="1"/>
        <end position="21"/>
    </location>
</feature>
<protein>
    <submittedName>
        <fullName evidence="3">Uncharacterized protein</fullName>
    </submittedName>
</protein>
<feature type="region of interest" description="Disordered" evidence="1">
    <location>
        <begin position="305"/>
        <end position="377"/>
    </location>
</feature>
<feature type="compositionally biased region" description="Pro residues" evidence="1">
    <location>
        <begin position="352"/>
        <end position="368"/>
    </location>
</feature>
<feature type="transmembrane region" description="Helical" evidence="2">
    <location>
        <begin position="74"/>
        <end position="95"/>
    </location>
</feature>
<name>D8QGD0_SCHCM</name>
<keyword evidence="2" id="KW-0812">Transmembrane</keyword>
<keyword evidence="2" id="KW-1133">Transmembrane helix</keyword>
<dbReference type="KEGG" id="scm:SCHCO_02680879"/>
<evidence type="ECO:0000256" key="1">
    <source>
        <dbReference type="SAM" id="MobiDB-lite"/>
    </source>
</evidence>
<dbReference type="OrthoDB" id="10609277at2759"/>
<feature type="compositionally biased region" description="Polar residues" evidence="1">
    <location>
        <begin position="305"/>
        <end position="314"/>
    </location>
</feature>
<dbReference type="GeneID" id="9591952"/>
<keyword evidence="2" id="KW-0472">Membrane</keyword>